<dbReference type="EMBL" id="LMTR01000065">
    <property type="protein sequence ID" value="KWT67425.1"/>
    <property type="molecule type" value="Genomic_DNA"/>
</dbReference>
<dbReference type="InterPro" id="IPR011491">
    <property type="entry name" value="FlgE_D2"/>
</dbReference>
<feature type="domain" description="Flagellar basal body rod protein N-terminal" evidence="6">
    <location>
        <begin position="7"/>
        <end position="37"/>
    </location>
</feature>
<dbReference type="InterPro" id="IPR053967">
    <property type="entry name" value="LlgE_F_G-like_D1"/>
</dbReference>
<proteinExistence type="inferred from homology"/>
<dbReference type="GO" id="GO:0009424">
    <property type="term" value="C:bacterial-type flagellum hook"/>
    <property type="evidence" value="ECO:0007669"/>
    <property type="project" value="TreeGrafter"/>
</dbReference>
<keyword evidence="10" id="KW-0282">Flagellum</keyword>
<dbReference type="PANTHER" id="PTHR30435:SF1">
    <property type="entry name" value="FLAGELLAR HOOK PROTEIN FLGE"/>
    <property type="match status" value="1"/>
</dbReference>
<dbReference type="SUPFAM" id="SSF117143">
    <property type="entry name" value="Flagellar hook protein flgE"/>
    <property type="match status" value="1"/>
</dbReference>
<dbReference type="STRING" id="121290.APY04_1990"/>
<dbReference type="InterPro" id="IPR010930">
    <property type="entry name" value="Flg_bb/hook_C_dom"/>
</dbReference>
<dbReference type="Proteomes" id="UP000059074">
    <property type="component" value="Unassembled WGS sequence"/>
</dbReference>
<comment type="subcellular location">
    <subcellularLocation>
        <location evidence="1 5">Bacterial flagellum basal body</location>
    </subcellularLocation>
</comment>
<evidence type="ECO:0000259" key="9">
    <source>
        <dbReference type="Pfam" id="PF22692"/>
    </source>
</evidence>
<keyword evidence="4 5" id="KW-0975">Bacterial flagellum</keyword>
<keyword evidence="11" id="KW-1185">Reference proteome</keyword>
<dbReference type="AlphaFoldDB" id="A0A120CV86"/>
<dbReference type="Pfam" id="PF00460">
    <property type="entry name" value="Flg_bb_rod"/>
    <property type="match status" value="1"/>
</dbReference>
<keyword evidence="10" id="KW-0969">Cilium</keyword>
<dbReference type="PATRIC" id="fig|121290.4.peg.3387"/>
<dbReference type="Pfam" id="PF06429">
    <property type="entry name" value="Flg_bbr_C"/>
    <property type="match status" value="1"/>
</dbReference>
<evidence type="ECO:0000313" key="10">
    <source>
        <dbReference type="EMBL" id="KWT67425.1"/>
    </source>
</evidence>
<gene>
    <name evidence="10" type="ORF">APY04_1990</name>
</gene>
<evidence type="ECO:0000256" key="3">
    <source>
        <dbReference type="ARBA" id="ARBA00019015"/>
    </source>
</evidence>
<dbReference type="NCBIfam" id="TIGR03506">
    <property type="entry name" value="FlgEFG_subfam"/>
    <property type="match status" value="1"/>
</dbReference>
<comment type="function">
    <text evidence="5">A flexible structure which links the flagellar filament to the drive apparatus in the basal body.</text>
</comment>
<dbReference type="Pfam" id="PF22692">
    <property type="entry name" value="LlgE_F_G_D1"/>
    <property type="match status" value="1"/>
</dbReference>
<dbReference type="InterPro" id="IPR037058">
    <property type="entry name" value="Falgellar_hook_FlgE_sf"/>
</dbReference>
<evidence type="ECO:0000259" key="6">
    <source>
        <dbReference type="Pfam" id="PF00460"/>
    </source>
</evidence>
<dbReference type="InterPro" id="IPR001444">
    <property type="entry name" value="Flag_bb_rod_N"/>
</dbReference>
<protein>
    <recommendedName>
        <fullName evidence="3 5">Flagellar hook protein FlgE</fullName>
    </recommendedName>
</protein>
<dbReference type="InterPro" id="IPR020013">
    <property type="entry name" value="Flagellar_FlgE/F/G"/>
</dbReference>
<dbReference type="InterPro" id="IPR037925">
    <property type="entry name" value="FlgE/F/G-like"/>
</dbReference>
<dbReference type="Gene3D" id="2.60.98.20">
    <property type="entry name" value="Flagellar hook protein FlgE"/>
    <property type="match status" value="1"/>
</dbReference>
<comment type="similarity">
    <text evidence="2 5">Belongs to the flagella basal body rod proteins family.</text>
</comment>
<dbReference type="GO" id="GO:0005829">
    <property type="term" value="C:cytosol"/>
    <property type="evidence" value="ECO:0007669"/>
    <property type="project" value="TreeGrafter"/>
</dbReference>
<keyword evidence="10" id="KW-0966">Cell projection</keyword>
<evidence type="ECO:0000259" key="8">
    <source>
        <dbReference type="Pfam" id="PF07559"/>
    </source>
</evidence>
<accession>A0A120CV86</accession>
<evidence type="ECO:0000256" key="5">
    <source>
        <dbReference type="RuleBase" id="RU362116"/>
    </source>
</evidence>
<feature type="domain" description="Flagellar hook protein FlgE D2" evidence="8">
    <location>
        <begin position="170"/>
        <end position="290"/>
    </location>
</feature>
<dbReference type="Pfam" id="PF07559">
    <property type="entry name" value="FlgE_D2"/>
    <property type="match status" value="1"/>
</dbReference>
<dbReference type="GO" id="GO:0009425">
    <property type="term" value="C:bacterial-type flagellum basal body"/>
    <property type="evidence" value="ECO:0007669"/>
    <property type="project" value="UniProtKB-SubCell"/>
</dbReference>
<evidence type="ECO:0000256" key="4">
    <source>
        <dbReference type="ARBA" id="ARBA00023143"/>
    </source>
</evidence>
<name>A0A120CV86_HYPSL</name>
<dbReference type="RefSeq" id="WP_068462031.1">
    <property type="nucleotide sequence ID" value="NZ_LMTR01000065.1"/>
</dbReference>
<feature type="domain" description="Flagellar hook protein FlgE/F/G-like D1" evidence="9">
    <location>
        <begin position="84"/>
        <end position="126"/>
    </location>
</feature>
<reference evidence="10 11" key="1">
    <citation type="submission" date="2015-10" db="EMBL/GenBank/DDBJ databases">
        <title>Transcriptomic analysis of a linuron degrading triple-species bacterial consortium.</title>
        <authorList>
            <person name="Albers P."/>
        </authorList>
    </citation>
    <scope>NUCLEOTIDE SEQUENCE [LARGE SCALE GENOMIC DNA]</scope>
    <source>
        <strain evidence="10 11">WDL6</strain>
    </source>
</reference>
<feature type="domain" description="Flagellar basal-body/hook protein C-terminal" evidence="7">
    <location>
        <begin position="374"/>
        <end position="418"/>
    </location>
</feature>
<dbReference type="GO" id="GO:0071978">
    <property type="term" value="P:bacterial-type flagellum-dependent swarming motility"/>
    <property type="evidence" value="ECO:0007669"/>
    <property type="project" value="TreeGrafter"/>
</dbReference>
<sequence>MGLYSTMRTSASGMAAQANRLGAVSDNIANATTAGYKRASIEFSSLVLDGGGSEYVSGSVESHTRYMISEQGARSFTTSGTDLAVKGNGFFIVSNENGQTFMTRAGSFVPNGSGELINAAGFKLMGYSVLNGPPSVVANGTAGLEVVTLGKLGLQANASTEGRLKVNMPLNAAVVLPANLPSANAATAQHSAMTSLTAYDNLGNQLTLDVYSTNLGGGNWEVSVFNRADAAPGGGFPYAGGAMATETLVFDTTNGQFTSASPTSVTVPVPNGANLKIDMSGSTNLAGNYQLLDATVVNGNAPEDVDRIEIAEDGTMYSVFGSGTRIATYKIPLGSVASPDNLQPMAGNVFVATSKSGEMQIGFPGESGFGTMIAGALEQSTVDLASELTTMIEAERNYTANSKVFQTGAELMDVLVNLKR</sequence>
<evidence type="ECO:0000313" key="11">
    <source>
        <dbReference type="Proteomes" id="UP000059074"/>
    </source>
</evidence>
<dbReference type="PANTHER" id="PTHR30435">
    <property type="entry name" value="FLAGELLAR PROTEIN"/>
    <property type="match status" value="1"/>
</dbReference>
<organism evidence="10 11">
    <name type="scientific">Hyphomicrobium sulfonivorans</name>
    <dbReference type="NCBI Taxonomy" id="121290"/>
    <lineage>
        <taxon>Bacteria</taxon>
        <taxon>Pseudomonadati</taxon>
        <taxon>Pseudomonadota</taxon>
        <taxon>Alphaproteobacteria</taxon>
        <taxon>Hyphomicrobiales</taxon>
        <taxon>Hyphomicrobiaceae</taxon>
        <taxon>Hyphomicrobium</taxon>
    </lineage>
</organism>
<evidence type="ECO:0000256" key="1">
    <source>
        <dbReference type="ARBA" id="ARBA00004117"/>
    </source>
</evidence>
<evidence type="ECO:0000259" key="7">
    <source>
        <dbReference type="Pfam" id="PF06429"/>
    </source>
</evidence>
<dbReference type="OrthoDB" id="8372879at2"/>
<comment type="caution">
    <text evidence="10">The sequence shown here is derived from an EMBL/GenBank/DDBJ whole genome shotgun (WGS) entry which is preliminary data.</text>
</comment>
<evidence type="ECO:0000256" key="2">
    <source>
        <dbReference type="ARBA" id="ARBA00009677"/>
    </source>
</evidence>